<accession>A0A0C2XKK5</accession>
<dbReference type="AlphaFoldDB" id="A0A0C2XKK5"/>
<dbReference type="InParanoid" id="A0A0C2XKK5"/>
<evidence type="ECO:0000313" key="2">
    <source>
        <dbReference type="EMBL" id="KIL70011.1"/>
    </source>
</evidence>
<reference evidence="2 3" key="1">
    <citation type="submission" date="2014-04" db="EMBL/GenBank/DDBJ databases">
        <title>Evolutionary Origins and Diversification of the Mycorrhizal Mutualists.</title>
        <authorList>
            <consortium name="DOE Joint Genome Institute"/>
            <consortium name="Mycorrhizal Genomics Consortium"/>
            <person name="Kohler A."/>
            <person name="Kuo A."/>
            <person name="Nagy L.G."/>
            <person name="Floudas D."/>
            <person name="Copeland A."/>
            <person name="Barry K.W."/>
            <person name="Cichocki N."/>
            <person name="Veneault-Fourrey C."/>
            <person name="LaButti K."/>
            <person name="Lindquist E.A."/>
            <person name="Lipzen A."/>
            <person name="Lundell T."/>
            <person name="Morin E."/>
            <person name="Murat C."/>
            <person name="Riley R."/>
            <person name="Ohm R."/>
            <person name="Sun H."/>
            <person name="Tunlid A."/>
            <person name="Henrissat B."/>
            <person name="Grigoriev I.V."/>
            <person name="Hibbett D.S."/>
            <person name="Martin F."/>
        </authorList>
    </citation>
    <scope>NUCLEOTIDE SEQUENCE [LARGE SCALE GENOMIC DNA]</scope>
    <source>
        <strain evidence="2 3">Koide BX008</strain>
    </source>
</reference>
<dbReference type="Proteomes" id="UP000054549">
    <property type="component" value="Unassembled WGS sequence"/>
</dbReference>
<evidence type="ECO:0000313" key="3">
    <source>
        <dbReference type="Proteomes" id="UP000054549"/>
    </source>
</evidence>
<keyword evidence="3" id="KW-1185">Reference proteome</keyword>
<protein>
    <submittedName>
        <fullName evidence="2">Uncharacterized protein</fullName>
    </submittedName>
</protein>
<name>A0A0C2XKK5_AMAMK</name>
<dbReference type="HOGENOM" id="CLU_1204499_0_0_1"/>
<evidence type="ECO:0000256" key="1">
    <source>
        <dbReference type="SAM" id="MobiDB-lite"/>
    </source>
</evidence>
<dbReference type="EMBL" id="KN818224">
    <property type="protein sequence ID" value="KIL70011.1"/>
    <property type="molecule type" value="Genomic_DNA"/>
</dbReference>
<sequence length="230" mass="25399">MPRQHGNNTEKTRLCTCDKYCNGSKLVIRKTYGRHAEQREKEQLERIQRALLQIGEQATTSAATTLRTHRKRKRQIITSPTNHSDTTANIPQAVDVDSDSDTVNMDNIVDAEDVVMQHNNLPSGHNSDNDHQPGLDHVNSNVLEAEDVWNYGDLPPPSSPSSDDDADVFNTNLTEDDLDAPLPHCQVPSRPSSNPAVPVPVPVTSIPACSRKPAPHAYCTMLHPRALHAL</sequence>
<organism evidence="2 3">
    <name type="scientific">Amanita muscaria (strain Koide BX008)</name>
    <dbReference type="NCBI Taxonomy" id="946122"/>
    <lineage>
        <taxon>Eukaryota</taxon>
        <taxon>Fungi</taxon>
        <taxon>Dikarya</taxon>
        <taxon>Basidiomycota</taxon>
        <taxon>Agaricomycotina</taxon>
        <taxon>Agaricomycetes</taxon>
        <taxon>Agaricomycetidae</taxon>
        <taxon>Agaricales</taxon>
        <taxon>Pluteineae</taxon>
        <taxon>Amanitaceae</taxon>
        <taxon>Amanita</taxon>
    </lineage>
</organism>
<gene>
    <name evidence="2" type="ORF">M378DRAFT_6956</name>
</gene>
<feature type="compositionally biased region" description="Polar residues" evidence="1">
    <location>
        <begin position="76"/>
        <end position="89"/>
    </location>
</feature>
<feature type="region of interest" description="Disordered" evidence="1">
    <location>
        <begin position="69"/>
        <end position="89"/>
    </location>
</feature>
<proteinExistence type="predicted"/>